<dbReference type="AlphaFoldDB" id="T1JCG2"/>
<organism evidence="1 2">
    <name type="scientific">Strigamia maritima</name>
    <name type="common">European centipede</name>
    <name type="synonym">Geophilus maritimus</name>
    <dbReference type="NCBI Taxonomy" id="126957"/>
    <lineage>
        <taxon>Eukaryota</taxon>
        <taxon>Metazoa</taxon>
        <taxon>Ecdysozoa</taxon>
        <taxon>Arthropoda</taxon>
        <taxon>Myriapoda</taxon>
        <taxon>Chilopoda</taxon>
        <taxon>Pleurostigmophora</taxon>
        <taxon>Geophilomorpha</taxon>
        <taxon>Linotaeniidae</taxon>
        <taxon>Strigamia</taxon>
    </lineage>
</organism>
<evidence type="ECO:0000313" key="1">
    <source>
        <dbReference type="EnsemblMetazoa" id="SMAR011473-PA"/>
    </source>
</evidence>
<sequence length="92" mass="10880">MLVNYRKKKLKSEVYHSDEFEKSSIYFKNSLKGILRLVLNYRKVMKKIQLEVIRQRARVESCDSSTAEMKMMKHAWSELDTDATETSEITKS</sequence>
<dbReference type="Proteomes" id="UP000014500">
    <property type="component" value="Unassembled WGS sequence"/>
</dbReference>
<protein>
    <submittedName>
        <fullName evidence="1">Uncharacterized protein</fullName>
    </submittedName>
</protein>
<name>T1JCG2_STRMM</name>
<dbReference type="EMBL" id="JH432064">
    <property type="status" value="NOT_ANNOTATED_CDS"/>
    <property type="molecule type" value="Genomic_DNA"/>
</dbReference>
<reference evidence="1" key="2">
    <citation type="submission" date="2015-02" db="UniProtKB">
        <authorList>
            <consortium name="EnsemblMetazoa"/>
        </authorList>
    </citation>
    <scope>IDENTIFICATION</scope>
</reference>
<reference evidence="2" key="1">
    <citation type="submission" date="2011-05" db="EMBL/GenBank/DDBJ databases">
        <authorList>
            <person name="Richards S.R."/>
            <person name="Qu J."/>
            <person name="Jiang H."/>
            <person name="Jhangiani S.N."/>
            <person name="Agravi P."/>
            <person name="Goodspeed R."/>
            <person name="Gross S."/>
            <person name="Mandapat C."/>
            <person name="Jackson L."/>
            <person name="Mathew T."/>
            <person name="Pu L."/>
            <person name="Thornton R."/>
            <person name="Saada N."/>
            <person name="Wilczek-Boney K.B."/>
            <person name="Lee S."/>
            <person name="Kovar C."/>
            <person name="Wu Y."/>
            <person name="Scherer S.E."/>
            <person name="Worley K.C."/>
            <person name="Muzny D.M."/>
            <person name="Gibbs R."/>
        </authorList>
    </citation>
    <scope>NUCLEOTIDE SEQUENCE</scope>
    <source>
        <strain evidence="2">Brora</strain>
    </source>
</reference>
<proteinExistence type="predicted"/>
<evidence type="ECO:0000313" key="2">
    <source>
        <dbReference type="Proteomes" id="UP000014500"/>
    </source>
</evidence>
<accession>T1JCG2</accession>
<dbReference type="HOGENOM" id="CLU_2416096_0_0_1"/>
<dbReference type="EnsemblMetazoa" id="SMAR011473-RA">
    <property type="protein sequence ID" value="SMAR011473-PA"/>
    <property type="gene ID" value="SMAR011473"/>
</dbReference>
<keyword evidence="2" id="KW-1185">Reference proteome</keyword>